<dbReference type="SUPFAM" id="SSF52047">
    <property type="entry name" value="RNI-like"/>
    <property type="match status" value="1"/>
</dbReference>
<dbReference type="PANTHER" id="PTHR31900">
    <property type="entry name" value="F-BOX/RNI SUPERFAMILY PROTEIN-RELATED"/>
    <property type="match status" value="1"/>
</dbReference>
<dbReference type="PANTHER" id="PTHR31900:SF30">
    <property type="entry name" value="SUPERFAMILY PROTEIN, PUTATIVE-RELATED"/>
    <property type="match status" value="1"/>
</dbReference>
<gene>
    <name evidence="3" type="ORF">IFM89_030382</name>
</gene>
<dbReference type="Pfam" id="PF08387">
    <property type="entry name" value="FBD"/>
    <property type="match status" value="1"/>
</dbReference>
<keyword evidence="1" id="KW-1133">Transmembrane helix</keyword>
<keyword evidence="1" id="KW-0812">Transmembrane</keyword>
<feature type="transmembrane region" description="Helical" evidence="1">
    <location>
        <begin position="22"/>
        <end position="41"/>
    </location>
</feature>
<dbReference type="InterPro" id="IPR032675">
    <property type="entry name" value="LRR_dom_sf"/>
</dbReference>
<accession>A0A835H0U2</accession>
<evidence type="ECO:0000256" key="1">
    <source>
        <dbReference type="SAM" id="Phobius"/>
    </source>
</evidence>
<dbReference type="Proteomes" id="UP000631114">
    <property type="component" value="Unassembled WGS sequence"/>
</dbReference>
<comment type="caution">
    <text evidence="3">The sequence shown here is derived from an EMBL/GenBank/DDBJ whole genome shotgun (WGS) entry which is preliminary data.</text>
</comment>
<organism evidence="3 4">
    <name type="scientific">Coptis chinensis</name>
    <dbReference type="NCBI Taxonomy" id="261450"/>
    <lineage>
        <taxon>Eukaryota</taxon>
        <taxon>Viridiplantae</taxon>
        <taxon>Streptophyta</taxon>
        <taxon>Embryophyta</taxon>
        <taxon>Tracheophyta</taxon>
        <taxon>Spermatophyta</taxon>
        <taxon>Magnoliopsida</taxon>
        <taxon>Ranunculales</taxon>
        <taxon>Ranunculaceae</taxon>
        <taxon>Coptidoideae</taxon>
        <taxon>Coptis</taxon>
    </lineage>
</organism>
<dbReference type="AlphaFoldDB" id="A0A835H0U2"/>
<reference evidence="3 4" key="1">
    <citation type="submission" date="2020-10" db="EMBL/GenBank/DDBJ databases">
        <title>The Coptis chinensis genome and diversification of protoberbering-type alkaloids.</title>
        <authorList>
            <person name="Wang B."/>
            <person name="Shu S."/>
            <person name="Song C."/>
            <person name="Liu Y."/>
        </authorList>
    </citation>
    <scope>NUCLEOTIDE SEQUENCE [LARGE SCALE GENOMIC DNA]</scope>
    <source>
        <strain evidence="3">HL-2020</strain>
        <tissue evidence="3">Leaf</tissue>
    </source>
</reference>
<protein>
    <recommendedName>
        <fullName evidence="2">FBD domain-containing protein</fullName>
    </recommendedName>
</protein>
<dbReference type="OrthoDB" id="776041at2759"/>
<dbReference type="EMBL" id="JADFTS010000009">
    <property type="protein sequence ID" value="KAF9590070.1"/>
    <property type="molecule type" value="Genomic_DNA"/>
</dbReference>
<keyword evidence="1" id="KW-0472">Membrane</keyword>
<name>A0A835H0U2_9MAGN</name>
<proteinExistence type="predicted"/>
<dbReference type="InterPro" id="IPR050232">
    <property type="entry name" value="FBL13/AtMIF1-like"/>
</dbReference>
<keyword evidence="4" id="KW-1185">Reference proteome</keyword>
<feature type="domain" description="FBD" evidence="2">
    <location>
        <begin position="283"/>
        <end position="357"/>
    </location>
</feature>
<sequence>MQGIKEQTAAHGGVSPSGDAKLTIWTLGFLFWTFGSLVWIFGSMLQKEEVRGFCFDGVKDGGDKMKLIEEVLCFSLDMFAMDDRDAVRIFRNCPSLEELTIVGCYFTTPHVLKFPGPNLRFLKLLGLSRFHEIDFSFPRLREIVYSGNPPVIREETLSCLSNAAFEFASPPKDFNGIDRNLIECRAFEILERVRNVRKLALEGLYIEFLTRHQELLARLPTSCATVKHLKLDLYPDKKPVKVVMFLLRRYPNLQTLCISIKTLSLTSMGNMGGQIPLEELNGQSMLKCLRKVEIKYFGGSGSELDLVRFLLGNGSVMKEMDITYSPHKRTDKASRTFLNDMVLAFTKVSPDVAISFS</sequence>
<evidence type="ECO:0000259" key="2">
    <source>
        <dbReference type="SMART" id="SM00579"/>
    </source>
</evidence>
<evidence type="ECO:0000313" key="4">
    <source>
        <dbReference type="Proteomes" id="UP000631114"/>
    </source>
</evidence>
<evidence type="ECO:0000313" key="3">
    <source>
        <dbReference type="EMBL" id="KAF9590070.1"/>
    </source>
</evidence>
<dbReference type="SMART" id="SM00579">
    <property type="entry name" value="FBD"/>
    <property type="match status" value="1"/>
</dbReference>
<dbReference type="InterPro" id="IPR006566">
    <property type="entry name" value="FBD"/>
</dbReference>
<dbReference type="Gene3D" id="3.80.10.10">
    <property type="entry name" value="Ribonuclease Inhibitor"/>
    <property type="match status" value="1"/>
</dbReference>